<evidence type="ECO:0000313" key="3">
    <source>
        <dbReference type="Proteomes" id="UP000007305"/>
    </source>
</evidence>
<dbReference type="PANTHER" id="PTHR35305">
    <property type="entry name" value="FAD-BINDING PROTEIN"/>
    <property type="match status" value="1"/>
</dbReference>
<name>A0A804M730_MAIZE</name>
<reference evidence="2" key="3">
    <citation type="submission" date="2021-05" db="UniProtKB">
        <authorList>
            <consortium name="EnsemblPlants"/>
        </authorList>
    </citation>
    <scope>IDENTIFICATION</scope>
    <source>
        <strain evidence="2">cv. B73</strain>
    </source>
</reference>
<accession>A0A804M730</accession>
<proteinExistence type="evidence at protein level"/>
<reference evidence="2" key="2">
    <citation type="submission" date="2019-07" db="EMBL/GenBank/DDBJ databases">
        <authorList>
            <person name="Seetharam A."/>
            <person name="Woodhouse M."/>
            <person name="Cannon E."/>
        </authorList>
    </citation>
    <scope>NUCLEOTIDE SEQUENCE [LARGE SCALE GENOMIC DNA]</scope>
    <source>
        <strain evidence="2">cv. B73</strain>
    </source>
</reference>
<dbReference type="Gramene" id="Zm00001eb064010_T001">
    <property type="protein sequence ID" value="Zm00001eb064010_P001"/>
    <property type="gene ID" value="Zm00001eb064010"/>
</dbReference>
<evidence type="ECO:0000259" key="1">
    <source>
        <dbReference type="Pfam" id="PF25071"/>
    </source>
</evidence>
<dbReference type="EnsemblPlants" id="Zm00001eb064010_T001">
    <property type="protein sequence ID" value="Zm00001eb064010_P001"/>
    <property type="gene ID" value="Zm00001eb064010"/>
</dbReference>
<feature type="domain" description="DUF7795" evidence="1">
    <location>
        <begin position="14"/>
        <end position="132"/>
    </location>
</feature>
<dbReference type="InterPro" id="IPR056697">
    <property type="entry name" value="DUF7795"/>
</dbReference>
<reference evidence="3" key="1">
    <citation type="submission" date="2015-12" db="EMBL/GenBank/DDBJ databases">
        <title>Update maize B73 reference genome by single molecule sequencing technologies.</title>
        <authorList>
            <consortium name="Maize Genome Sequencing Project"/>
            <person name="Ware D."/>
        </authorList>
    </citation>
    <scope>NUCLEOTIDE SEQUENCE [LARGE SCALE GENOMIC DNA]</scope>
    <source>
        <strain evidence="3">cv. B73</strain>
    </source>
</reference>
<evidence type="ECO:0007829" key="4">
    <source>
        <dbReference type="PeptideAtlas" id="A0A804M730"/>
    </source>
</evidence>
<organism evidence="2 3">
    <name type="scientific">Zea mays</name>
    <name type="common">Maize</name>
    <dbReference type="NCBI Taxonomy" id="4577"/>
    <lineage>
        <taxon>Eukaryota</taxon>
        <taxon>Viridiplantae</taxon>
        <taxon>Streptophyta</taxon>
        <taxon>Embryophyta</taxon>
        <taxon>Tracheophyta</taxon>
        <taxon>Spermatophyta</taxon>
        <taxon>Magnoliopsida</taxon>
        <taxon>Liliopsida</taxon>
        <taxon>Poales</taxon>
        <taxon>Poaceae</taxon>
        <taxon>PACMAD clade</taxon>
        <taxon>Panicoideae</taxon>
        <taxon>Andropogonodae</taxon>
        <taxon>Andropogoneae</taxon>
        <taxon>Tripsacinae</taxon>
        <taxon>Zea</taxon>
    </lineage>
</organism>
<gene>
    <name evidence="2" type="primary">LOC100280986</name>
</gene>
<keyword evidence="4" id="KW-1267">Proteomics identification</keyword>
<keyword evidence="3" id="KW-1185">Reference proteome</keyword>
<dbReference type="PANTHER" id="PTHR35305:SF2">
    <property type="entry name" value="FAD-BINDING PROTEIN"/>
    <property type="match status" value="1"/>
</dbReference>
<dbReference type="OrthoDB" id="744228at2759"/>
<evidence type="ECO:0000313" key="2">
    <source>
        <dbReference type="EnsemblPlants" id="Zm00001eb064010_P001"/>
    </source>
</evidence>
<dbReference type="Pfam" id="PF25071">
    <property type="entry name" value="DUF7795"/>
    <property type="match status" value="1"/>
</dbReference>
<dbReference type="AlphaFoldDB" id="A0A804M730"/>
<dbReference type="Proteomes" id="UP000007305">
    <property type="component" value="Chromosome 1"/>
</dbReference>
<sequence>MLTAQPPPEVAGEDDSSFHHVFVEFMTKAAQFEELAESGERLLGRFREELEYFRRPQIPKESDVMNQILKSNCTVRMRSYVEAGCRLHYQNISNINQLSSSEAGLKDHIKKAKTLLEELECLVENVYGITLTSSLSALEVSDSHCLDNMPSTDCYAMEVEFSVSIFPFLVLSVFCSSECLGVSTKQEDKRADHLDMDVSLVTVMAMVRNMLKLDYTMQEKIVTALSLKTPASELEGYCLMWDLRPYIDDDVMRLAWNMCP</sequence>
<protein>
    <recommendedName>
        <fullName evidence="1">DUF7795 domain-containing protein</fullName>
    </recommendedName>
</protein>